<keyword evidence="2 4" id="KW-0547">Nucleotide-binding</keyword>
<dbReference type="GO" id="GO:0046872">
    <property type="term" value="F:metal ion binding"/>
    <property type="evidence" value="ECO:0007669"/>
    <property type="project" value="UniProtKB-KW"/>
</dbReference>
<feature type="domain" description="ATP-grasp" evidence="5">
    <location>
        <begin position="102"/>
        <end position="291"/>
    </location>
</feature>
<accession>A0A366EAU5</accession>
<dbReference type="Pfam" id="PF08443">
    <property type="entry name" value="RimK"/>
    <property type="match status" value="1"/>
</dbReference>
<reference evidence="6 7" key="1">
    <citation type="submission" date="2018-06" db="EMBL/GenBank/DDBJ databases">
        <title>Genomic Encyclopedia of Type Strains, Phase IV (KMG-IV): sequencing the most valuable type-strain genomes for metagenomic binning, comparative biology and taxonomic classification.</title>
        <authorList>
            <person name="Goeker M."/>
        </authorList>
    </citation>
    <scope>NUCLEOTIDE SEQUENCE [LARGE SCALE GENOMIC DNA]</scope>
    <source>
        <strain evidence="6 7">DSM 15140</strain>
    </source>
</reference>
<gene>
    <name evidence="6" type="ORF">DES48_104162</name>
</gene>
<dbReference type="Proteomes" id="UP000252254">
    <property type="component" value="Unassembled WGS sequence"/>
</dbReference>
<evidence type="ECO:0000259" key="5">
    <source>
        <dbReference type="PROSITE" id="PS50975"/>
    </source>
</evidence>
<dbReference type="InterPro" id="IPR004666">
    <property type="entry name" value="Rp_bS6_RimK/Lys_biosynth_LsyX"/>
</dbReference>
<dbReference type="InterPro" id="IPR013651">
    <property type="entry name" value="ATP-grasp_RimK-type"/>
</dbReference>
<dbReference type="GO" id="GO:0005737">
    <property type="term" value="C:cytoplasm"/>
    <property type="evidence" value="ECO:0007669"/>
    <property type="project" value="TreeGrafter"/>
</dbReference>
<evidence type="ECO:0000313" key="7">
    <source>
        <dbReference type="Proteomes" id="UP000252254"/>
    </source>
</evidence>
<dbReference type="RefSeq" id="WP_113868410.1">
    <property type="nucleotide sequence ID" value="NZ_BAABQN010000003.1"/>
</dbReference>
<organism evidence="6 7">
    <name type="scientific">Paraliobacillus ryukyuensis</name>
    <dbReference type="NCBI Taxonomy" id="200904"/>
    <lineage>
        <taxon>Bacteria</taxon>
        <taxon>Bacillati</taxon>
        <taxon>Bacillota</taxon>
        <taxon>Bacilli</taxon>
        <taxon>Bacillales</taxon>
        <taxon>Bacillaceae</taxon>
        <taxon>Paraliobacillus</taxon>
    </lineage>
</organism>
<comment type="caution">
    <text evidence="6">The sequence shown here is derived from an EMBL/GenBank/DDBJ whole genome shotgun (WGS) entry which is preliminary data.</text>
</comment>
<dbReference type="Gene3D" id="3.30.470.20">
    <property type="entry name" value="ATP-grasp fold, B domain"/>
    <property type="match status" value="1"/>
</dbReference>
<evidence type="ECO:0000256" key="2">
    <source>
        <dbReference type="ARBA" id="ARBA00022741"/>
    </source>
</evidence>
<name>A0A366EAU5_9BACI</name>
<keyword evidence="1" id="KW-0479">Metal-binding</keyword>
<dbReference type="SUPFAM" id="SSF56059">
    <property type="entry name" value="Glutathione synthetase ATP-binding domain-like"/>
    <property type="match status" value="1"/>
</dbReference>
<evidence type="ECO:0000256" key="3">
    <source>
        <dbReference type="ARBA" id="ARBA00022840"/>
    </source>
</evidence>
<dbReference type="GO" id="GO:0009432">
    <property type="term" value="P:SOS response"/>
    <property type="evidence" value="ECO:0007669"/>
    <property type="project" value="TreeGrafter"/>
</dbReference>
<dbReference type="InterPro" id="IPR011761">
    <property type="entry name" value="ATP-grasp"/>
</dbReference>
<dbReference type="GO" id="GO:0018169">
    <property type="term" value="F:ribosomal S6-glutamic acid ligase activity"/>
    <property type="evidence" value="ECO:0007669"/>
    <property type="project" value="TreeGrafter"/>
</dbReference>
<dbReference type="PANTHER" id="PTHR21621:SF0">
    <property type="entry name" value="BETA-CITRYLGLUTAMATE SYNTHASE B-RELATED"/>
    <property type="match status" value="1"/>
</dbReference>
<dbReference type="AlphaFoldDB" id="A0A366EAU5"/>
<dbReference type="PANTHER" id="PTHR21621">
    <property type="entry name" value="RIBOSOMAL PROTEIN S6 MODIFICATION PROTEIN"/>
    <property type="match status" value="1"/>
</dbReference>
<dbReference type="Gene3D" id="3.40.50.20">
    <property type="match status" value="1"/>
</dbReference>
<dbReference type="OrthoDB" id="9786585at2"/>
<protein>
    <submittedName>
        <fullName evidence="6">SSU ribosomal protein S6P modification protein</fullName>
    </submittedName>
</protein>
<dbReference type="GO" id="GO:0005524">
    <property type="term" value="F:ATP binding"/>
    <property type="evidence" value="ECO:0007669"/>
    <property type="project" value="UniProtKB-UniRule"/>
</dbReference>
<sequence length="292" mass="32591">MYGWIIYNGHLQSDAFLTFANWVSDAGTKKGIQIDQIKNNELLVMLDDETPLLSSGQQRPKPSFVIFIDKDISLARQLESLGIPVFNTSQAIATCDNKVEMYEVLHQANIPIPKTILAPKIFSKQQNIAFESFYPIEKALNYPIIVKEGYGSYGEQVYLIHNREALIEKIQDIADRPFVFQSFIQSSYGKDVRLYVVGDEVVAGLRRENTNDFRANVAAGGKVMPFIPNEQQKQLAIAATKAVGADFAGVDLLFGESDEPIVCEVNTSAHIKNIYDYTGVNIAEHILALIIK</sequence>
<evidence type="ECO:0000256" key="1">
    <source>
        <dbReference type="ARBA" id="ARBA00022723"/>
    </source>
</evidence>
<proteinExistence type="predicted"/>
<dbReference type="STRING" id="200904.GCA_900168775_02351"/>
<keyword evidence="3 4" id="KW-0067">ATP-binding</keyword>
<dbReference type="NCBIfam" id="TIGR00768">
    <property type="entry name" value="rimK_fam"/>
    <property type="match status" value="1"/>
</dbReference>
<keyword evidence="7" id="KW-1185">Reference proteome</keyword>
<dbReference type="PROSITE" id="PS50975">
    <property type="entry name" value="ATP_GRASP"/>
    <property type="match status" value="1"/>
</dbReference>
<evidence type="ECO:0000313" key="6">
    <source>
        <dbReference type="EMBL" id="RBO99486.1"/>
    </source>
</evidence>
<evidence type="ECO:0000256" key="4">
    <source>
        <dbReference type="PROSITE-ProRule" id="PRU00409"/>
    </source>
</evidence>
<dbReference type="EMBL" id="QNRI01000004">
    <property type="protein sequence ID" value="RBO99486.1"/>
    <property type="molecule type" value="Genomic_DNA"/>
</dbReference>